<sequence length="76" mass="8649">MDSRIEDTLSKFTEDMKMCDAVNTLGRKDGSTGTWTGWRGHLMLVEHWHKLLREAVAAPSLEGFEARLDEAWSNLV</sequence>
<evidence type="ECO:0000313" key="2">
    <source>
        <dbReference type="Proteomes" id="UP001145742"/>
    </source>
</evidence>
<evidence type="ECO:0000313" key="1">
    <source>
        <dbReference type="EMBL" id="KAJ7408821.1"/>
    </source>
</evidence>
<keyword evidence="2" id="KW-1185">Reference proteome</keyword>
<proteinExistence type="predicted"/>
<dbReference type="EMBL" id="WHWB01034515">
    <property type="protein sequence ID" value="KAJ7408821.1"/>
    <property type="molecule type" value="Genomic_DNA"/>
</dbReference>
<protein>
    <submittedName>
        <fullName evidence="1">Uncharacterized protein</fullName>
    </submittedName>
</protein>
<dbReference type="Proteomes" id="UP001145742">
    <property type="component" value="Unassembled WGS sequence"/>
</dbReference>
<comment type="caution">
    <text evidence="1">The sequence shown here is derived from an EMBL/GenBank/DDBJ whole genome shotgun (WGS) entry which is preliminary data.</text>
</comment>
<gene>
    <name evidence="1" type="ORF">WISP_118329</name>
</gene>
<accession>A0ABQ9CZ89</accession>
<organism evidence="1 2">
    <name type="scientific">Willisornis vidua</name>
    <name type="common">Xingu scale-backed antbird</name>
    <dbReference type="NCBI Taxonomy" id="1566151"/>
    <lineage>
        <taxon>Eukaryota</taxon>
        <taxon>Metazoa</taxon>
        <taxon>Chordata</taxon>
        <taxon>Craniata</taxon>
        <taxon>Vertebrata</taxon>
        <taxon>Euteleostomi</taxon>
        <taxon>Archelosauria</taxon>
        <taxon>Archosauria</taxon>
        <taxon>Dinosauria</taxon>
        <taxon>Saurischia</taxon>
        <taxon>Theropoda</taxon>
        <taxon>Coelurosauria</taxon>
        <taxon>Aves</taxon>
        <taxon>Neognathae</taxon>
        <taxon>Neoaves</taxon>
        <taxon>Telluraves</taxon>
        <taxon>Australaves</taxon>
        <taxon>Passeriformes</taxon>
        <taxon>Thamnophilidae</taxon>
        <taxon>Willisornis</taxon>
    </lineage>
</organism>
<name>A0ABQ9CZ89_9PASS</name>
<reference evidence="1" key="1">
    <citation type="submission" date="2019-10" db="EMBL/GenBank/DDBJ databases">
        <authorList>
            <person name="Soares A.E.R."/>
            <person name="Aleixo A."/>
            <person name="Schneider P."/>
            <person name="Miyaki C.Y."/>
            <person name="Schneider M.P."/>
            <person name="Mello C."/>
            <person name="Vasconcelos A.T.R."/>
        </authorList>
    </citation>
    <scope>NUCLEOTIDE SEQUENCE</scope>
    <source>
        <tissue evidence="1">Muscle</tissue>
    </source>
</reference>